<dbReference type="InterPro" id="IPR016166">
    <property type="entry name" value="FAD-bd_PCMH"/>
</dbReference>
<dbReference type="InterPro" id="IPR006094">
    <property type="entry name" value="Oxid_FAD_bind_N"/>
</dbReference>
<comment type="similarity">
    <text evidence="2">Belongs to the FAD-binding oxidoreductase/transferase type 4 family.</text>
</comment>
<dbReference type="InterPro" id="IPR016169">
    <property type="entry name" value="FAD-bd_PCMH_sub2"/>
</dbReference>
<comment type="cofactor">
    <cofactor evidence="1">
        <name>FAD</name>
        <dbReference type="ChEBI" id="CHEBI:57692"/>
    </cofactor>
</comment>
<dbReference type="Pfam" id="PF01565">
    <property type="entry name" value="FAD_binding_4"/>
    <property type="match status" value="1"/>
</dbReference>
<dbReference type="PANTHER" id="PTHR43716">
    <property type="entry name" value="D-2-HYDROXYGLUTARATE DEHYDROGENASE, MITOCHONDRIAL"/>
    <property type="match status" value="1"/>
</dbReference>
<dbReference type="GO" id="GO:0071949">
    <property type="term" value="F:FAD binding"/>
    <property type="evidence" value="ECO:0007669"/>
    <property type="project" value="InterPro"/>
</dbReference>
<dbReference type="InterPro" id="IPR051264">
    <property type="entry name" value="FAD-oxidored/transferase_4"/>
</dbReference>
<dbReference type="SUPFAM" id="SSF56176">
    <property type="entry name" value="FAD-binding/transporter-associated domain-like"/>
    <property type="match status" value="1"/>
</dbReference>
<accession>A0A934MWQ2</accession>
<evidence type="ECO:0000256" key="2">
    <source>
        <dbReference type="ARBA" id="ARBA00008000"/>
    </source>
</evidence>
<dbReference type="EMBL" id="JAEMNX010000014">
    <property type="protein sequence ID" value="MBJ7538419.1"/>
    <property type="molecule type" value="Genomic_DNA"/>
</dbReference>
<keyword evidence="5" id="KW-0560">Oxidoreductase</keyword>
<dbReference type="GO" id="GO:0022904">
    <property type="term" value="P:respiratory electron transport chain"/>
    <property type="evidence" value="ECO:0007669"/>
    <property type="project" value="TreeGrafter"/>
</dbReference>
<sequence>MNDVISQLTDTLGEKAVITGASVGDKYKTDWSGLEGLLPSTVVRASSTEEVASILKICNSAKQAVVIQGGMTGISGGAVPQEGEIAISLEKMSGIIEVDVDSMTITAHAGTPLQVVQEAADEAGLFLPLDMGSRGTCTVGGVVATNAGGNQVIRYGATRSLVLGLEAVLPDGTIISSLNKMLKNNAGYDLKHMFIGSEGTLGIVTKAVMRLYPKMTSTQTALCALPDFTSVLKLLKKTFSTLGDGITSFEVMWANYYDEVVETVEQAKSPFIEKYPFYALVEYKSQDRIHDMEQFSSVLFEAIEDGIIADTILAQSLKEADVFWTIRDGIGELLTTMGPVVNTDISVPISQMKAFIEQLEPALYEAFPNVKLRIFGHIGDSNLHVCAGTGSEQDLDAISAMIMGVTGEYKGSVSAEHGIGVLKKKYLHHSRTPEEVALMKTLKSAMDPNGILNSGRVI</sequence>
<evidence type="ECO:0000256" key="3">
    <source>
        <dbReference type="ARBA" id="ARBA00022630"/>
    </source>
</evidence>
<dbReference type="PROSITE" id="PS51387">
    <property type="entry name" value="FAD_PCMH"/>
    <property type="match status" value="1"/>
</dbReference>
<dbReference type="InterPro" id="IPR016171">
    <property type="entry name" value="Vanillyl_alc_oxidase_C-sub2"/>
</dbReference>
<evidence type="ECO:0000313" key="7">
    <source>
        <dbReference type="EMBL" id="MBJ7538419.1"/>
    </source>
</evidence>
<comment type="caution">
    <text evidence="7">The sequence shown here is derived from an EMBL/GenBank/DDBJ whole genome shotgun (WGS) entry which is preliminary data.</text>
</comment>
<dbReference type="Pfam" id="PF02913">
    <property type="entry name" value="FAD-oxidase_C"/>
    <property type="match status" value="1"/>
</dbReference>
<dbReference type="Gene3D" id="1.10.45.10">
    <property type="entry name" value="Vanillyl-alcohol Oxidase, Chain A, domain 4"/>
    <property type="match status" value="1"/>
</dbReference>
<dbReference type="GO" id="GO:0016491">
    <property type="term" value="F:oxidoreductase activity"/>
    <property type="evidence" value="ECO:0007669"/>
    <property type="project" value="UniProtKB-KW"/>
</dbReference>
<evidence type="ECO:0000256" key="1">
    <source>
        <dbReference type="ARBA" id="ARBA00001974"/>
    </source>
</evidence>
<dbReference type="Gene3D" id="3.30.465.10">
    <property type="match status" value="1"/>
</dbReference>
<protein>
    <submittedName>
        <fullName evidence="7">FAD-binding oxidoreductase</fullName>
    </submittedName>
</protein>
<proteinExistence type="inferred from homology"/>
<evidence type="ECO:0000313" key="8">
    <source>
        <dbReference type="Proteomes" id="UP000628710"/>
    </source>
</evidence>
<evidence type="ECO:0000256" key="5">
    <source>
        <dbReference type="ARBA" id="ARBA00023002"/>
    </source>
</evidence>
<feature type="domain" description="FAD-binding PCMH-type" evidence="6">
    <location>
        <begin position="35"/>
        <end position="214"/>
    </location>
</feature>
<dbReference type="InterPro" id="IPR016164">
    <property type="entry name" value="FAD-linked_Oxase-like_C"/>
</dbReference>
<keyword evidence="4" id="KW-0274">FAD</keyword>
<evidence type="ECO:0000256" key="4">
    <source>
        <dbReference type="ARBA" id="ARBA00022827"/>
    </source>
</evidence>
<gene>
    <name evidence="7" type="ORF">I8J31_12110</name>
</gene>
<dbReference type="AlphaFoldDB" id="A0A934MWQ2"/>
<name>A0A934MWQ2_9GAMM</name>
<dbReference type="InterPro" id="IPR004113">
    <property type="entry name" value="FAD-bd_oxidored_4_C"/>
</dbReference>
<reference evidence="7" key="1">
    <citation type="submission" date="2020-12" db="EMBL/GenBank/DDBJ databases">
        <title>Marinomonas arctica sp. nov., a psychrotolerant bacterium isolated from the Arctic.</title>
        <authorList>
            <person name="Zhang Y."/>
        </authorList>
    </citation>
    <scope>NUCLEOTIDE SEQUENCE</scope>
    <source>
        <strain evidence="7">C1424</strain>
    </source>
</reference>
<dbReference type="FunFam" id="1.10.45.10:FF:000001">
    <property type="entry name" value="D-lactate dehydrogenase mitochondrial"/>
    <property type="match status" value="1"/>
</dbReference>
<dbReference type="PANTHER" id="PTHR43716:SF1">
    <property type="entry name" value="D-2-HYDROXYGLUTARATE DEHYDROGENASE, MITOCHONDRIAL"/>
    <property type="match status" value="1"/>
</dbReference>
<keyword evidence="3" id="KW-0285">Flavoprotein</keyword>
<dbReference type="SUPFAM" id="SSF55103">
    <property type="entry name" value="FAD-linked oxidases, C-terminal domain"/>
    <property type="match status" value="1"/>
</dbReference>
<dbReference type="Proteomes" id="UP000628710">
    <property type="component" value="Unassembled WGS sequence"/>
</dbReference>
<organism evidence="7 8">
    <name type="scientific">Marinomonas transparens</name>
    <dbReference type="NCBI Taxonomy" id="2795388"/>
    <lineage>
        <taxon>Bacteria</taxon>
        <taxon>Pseudomonadati</taxon>
        <taxon>Pseudomonadota</taxon>
        <taxon>Gammaproteobacteria</taxon>
        <taxon>Oceanospirillales</taxon>
        <taxon>Oceanospirillaceae</taxon>
        <taxon>Marinomonas</taxon>
    </lineage>
</organism>
<dbReference type="Gene3D" id="3.30.70.2190">
    <property type="match status" value="1"/>
</dbReference>
<keyword evidence="8" id="KW-1185">Reference proteome</keyword>
<dbReference type="Gene3D" id="3.30.70.2740">
    <property type="match status" value="1"/>
</dbReference>
<dbReference type="RefSeq" id="WP_199468828.1">
    <property type="nucleotide sequence ID" value="NZ_JAEMNX010000014.1"/>
</dbReference>
<evidence type="ECO:0000259" key="6">
    <source>
        <dbReference type="PROSITE" id="PS51387"/>
    </source>
</evidence>
<dbReference type="InterPro" id="IPR036318">
    <property type="entry name" value="FAD-bd_PCMH-like_sf"/>
</dbReference>